<dbReference type="EMBL" id="KC509522">
    <property type="protein sequence ID" value="AGH28578.1"/>
    <property type="molecule type" value="Genomic_DNA"/>
</dbReference>
<sequence length="186" mass="21212">MFFLRESSFLLIKTQVIAGPISHIVQRIQDRKDVVVINLQPSNDKVSMRKSSVPYECSLPDQRIGNPICVREAEINIKSRDVVVDMLIDYDEVVNMEDVTGLSGEIKFSDQFETLTIENPGPKNSQHSRINPNKSRKRITNLLEKFGDPDHIPDSETWDTSANSEQHIRNKELSNLSSLTYIKSKI</sequence>
<dbReference type="RefSeq" id="YP_009029039.1">
    <property type="nucleotide sequence ID" value="NC_024082.1"/>
</dbReference>
<protein>
    <submittedName>
        <fullName evidence="1">Uncharacterized protein</fullName>
    </submittedName>
</protein>
<keyword evidence="1" id="KW-0934">Plastid</keyword>
<gene>
    <name evidence="1" type="primary">orf186</name>
</gene>
<name>A0A023HBP1_9STRA</name>
<dbReference type="AlphaFoldDB" id="A0A023HBP1"/>
<keyword evidence="1" id="KW-0150">Chloroplast</keyword>
<accession>A0A023HBP1</accession>
<organism evidence="1">
    <name type="scientific">Cylindrotheca closterium</name>
    <dbReference type="NCBI Taxonomy" id="2856"/>
    <lineage>
        <taxon>Eukaryota</taxon>
        <taxon>Sar</taxon>
        <taxon>Stramenopiles</taxon>
        <taxon>Ochrophyta</taxon>
        <taxon>Bacillariophyta</taxon>
        <taxon>Bacillariophyceae</taxon>
        <taxon>Bacillariophycidae</taxon>
        <taxon>Bacillariales</taxon>
        <taxon>Bacillariaceae</taxon>
        <taxon>Cylindrotheca</taxon>
    </lineage>
</organism>
<geneLocation type="chloroplast" evidence="1"/>
<dbReference type="GeneID" id="19740007"/>
<evidence type="ECO:0000313" key="1">
    <source>
        <dbReference type="EMBL" id="AGH28578.1"/>
    </source>
</evidence>
<reference evidence="1" key="1">
    <citation type="journal article" date="2014" name="Genome Biol. Evol.">
        <title>Serial gene losses and foreign DNA underlie size and sequence variation in the plastid genomes of diatoms.</title>
        <authorList>
            <person name="Ruck E.C."/>
            <person name="Nakov T."/>
            <person name="Jansen R.K."/>
            <person name="Theriot E.C."/>
            <person name="Alverson A.J."/>
        </authorList>
    </citation>
    <scope>NUCLEOTIDE SEQUENCE</scope>
    <source>
        <strain evidence="1">Ccmp1855</strain>
    </source>
</reference>
<proteinExistence type="predicted"/>